<dbReference type="PRINTS" id="PR00038">
    <property type="entry name" value="HTHLUXR"/>
</dbReference>
<gene>
    <name evidence="4" type="ORF">FE697_004250</name>
</gene>
<evidence type="ECO:0000313" key="4">
    <source>
        <dbReference type="EMBL" id="KAA1425099.1"/>
    </source>
</evidence>
<dbReference type="SUPFAM" id="SSF52540">
    <property type="entry name" value="P-loop containing nucleoside triphosphate hydrolases"/>
    <property type="match status" value="1"/>
</dbReference>
<comment type="caution">
    <text evidence="4">The sequence shown here is derived from an EMBL/GenBank/DDBJ whole genome shotgun (WGS) entry which is preliminary data.</text>
</comment>
<evidence type="ECO:0000256" key="2">
    <source>
        <dbReference type="ARBA" id="ARBA00022840"/>
    </source>
</evidence>
<dbReference type="GO" id="GO:0004016">
    <property type="term" value="F:adenylate cyclase activity"/>
    <property type="evidence" value="ECO:0007669"/>
    <property type="project" value="TreeGrafter"/>
</dbReference>
<dbReference type="OrthoDB" id="134933at2"/>
<dbReference type="InterPro" id="IPR016032">
    <property type="entry name" value="Sig_transdc_resp-reg_C-effctor"/>
</dbReference>
<evidence type="ECO:0000313" key="5">
    <source>
        <dbReference type="Proteomes" id="UP000307768"/>
    </source>
</evidence>
<dbReference type="InterPro" id="IPR027417">
    <property type="entry name" value="P-loop_NTPase"/>
</dbReference>
<dbReference type="Pfam" id="PF13191">
    <property type="entry name" value="AAA_16"/>
    <property type="match status" value="1"/>
</dbReference>
<dbReference type="PROSITE" id="PS50043">
    <property type="entry name" value="HTH_LUXR_2"/>
    <property type="match status" value="1"/>
</dbReference>
<dbReference type="PANTHER" id="PTHR16305:SF35">
    <property type="entry name" value="TRANSCRIPTIONAL ACTIVATOR DOMAIN"/>
    <property type="match status" value="1"/>
</dbReference>
<dbReference type="RefSeq" id="WP_149768273.1">
    <property type="nucleotide sequence ID" value="NZ_VDFQ02000001.1"/>
</dbReference>
<accession>A0A5Q6S4I2</accession>
<reference evidence="4 5" key="1">
    <citation type="submission" date="2019-09" db="EMBL/GenBank/DDBJ databases">
        <title>Mumia zhuanghuii sp. nov. isolated from the intestinal contents of plateau pika (Ochotona curzoniae) in the Qinghai-Tibet plateau of China.</title>
        <authorList>
            <person name="Tian Z."/>
        </authorList>
    </citation>
    <scope>NUCLEOTIDE SEQUENCE [LARGE SCALE GENOMIC DNA]</scope>
    <source>
        <strain evidence="5">350</strain>
    </source>
</reference>
<name>A0A5Q6S4I2_9ACTN</name>
<dbReference type="Proteomes" id="UP000307768">
    <property type="component" value="Unassembled WGS sequence"/>
</dbReference>
<dbReference type="EMBL" id="VDFQ02000001">
    <property type="protein sequence ID" value="KAA1425099.1"/>
    <property type="molecule type" value="Genomic_DNA"/>
</dbReference>
<dbReference type="SUPFAM" id="SSF46894">
    <property type="entry name" value="C-terminal effector domain of the bipartite response regulators"/>
    <property type="match status" value="1"/>
</dbReference>
<sequence length="912" mass="97394">MLIGRDEELAILATSVADAFAGRSRVTVVAGAPGCGKSALLDAATEELAPEVTVLRAAGHVAESDLPYAGLHQLLAPYEPILAAHPDPRAHALAAAVAFSLGDPAERLPVASSLVWFLSELASSGPVAVAVDDVQWLDASTRQALVFAARRLDADRVAFWFVTREPVSEELRGVGTTIVLPPLSREESLSLLRLRHPGMSAVVAERIAVEAGGLPLALAEAPLDLRDEQRRGREPLPERLRIGPSLESLYAPRIEALSDSGRFAVLLVALDDLDRDATARALEAAGLAPDDLDRAERLGLVTPRDGGWVPVHPTLGAAVLGVATAGDLDRAHSILADCFRDDPVRHAAHLRHVGQVAAPRIVAALVAAAEQATRQGAPAEAALAWEAAAAHETSVPGRGDLLALAAQAYMQARAAGPAVRLLRTLVTDAPDELARARWATLLVMAVLWSQDEPPAESDELARLGLDLVRRGDEAALVGRELVVALVSLGMAWGDLAPATGYADQLRTLVAPQQIPAEHRALLDVLDLMVGAEGAGAFLRGGWLASVDGDRSDPTLALGFAGLGLAHLGDLDGCVEVARRCEELARVTGGESAARLSSNAITMIVWERRGEWSRAVLELSAAGQAARDHDFTGPYAHILLRHAYIRACQGLGDACRTLLARGREVTERQSPALAHSEACVRGMLALSTADFATAAEILEHAAALERATGGENLAYTSRFVNQFEAYWHCGREAELLDELEAYEARAGRDQHALSLAWAARCRALLSGPAELDAGFERAVRLHDEATYGFERARAQLSWGLRLRRLRRKADARVQLDAALSEFVRLGAEAWEARTRSELAACGSRRAHVDDAASPLAALTPREFEVAREVGAGMSNADAAERLVISQRTVEYHLASVFRKLGIRERAALATYFD</sequence>
<keyword evidence="2" id="KW-0067">ATP-binding</keyword>
<dbReference type="InterPro" id="IPR000792">
    <property type="entry name" value="Tscrpt_reg_LuxR_C"/>
</dbReference>
<dbReference type="SMART" id="SM00421">
    <property type="entry name" value="HTH_LUXR"/>
    <property type="match status" value="1"/>
</dbReference>
<protein>
    <submittedName>
        <fullName evidence="4">AAA family ATPase</fullName>
    </submittedName>
</protein>
<dbReference type="GO" id="GO:0006355">
    <property type="term" value="P:regulation of DNA-templated transcription"/>
    <property type="evidence" value="ECO:0007669"/>
    <property type="project" value="InterPro"/>
</dbReference>
<dbReference type="GO" id="GO:0005737">
    <property type="term" value="C:cytoplasm"/>
    <property type="evidence" value="ECO:0007669"/>
    <property type="project" value="TreeGrafter"/>
</dbReference>
<evidence type="ECO:0000256" key="1">
    <source>
        <dbReference type="ARBA" id="ARBA00022741"/>
    </source>
</evidence>
<dbReference type="Pfam" id="PF00196">
    <property type="entry name" value="GerE"/>
    <property type="match status" value="1"/>
</dbReference>
<dbReference type="GO" id="GO:0003677">
    <property type="term" value="F:DNA binding"/>
    <property type="evidence" value="ECO:0007669"/>
    <property type="project" value="InterPro"/>
</dbReference>
<dbReference type="Gene3D" id="1.10.10.10">
    <property type="entry name" value="Winged helix-like DNA-binding domain superfamily/Winged helix DNA-binding domain"/>
    <property type="match status" value="1"/>
</dbReference>
<dbReference type="PANTHER" id="PTHR16305">
    <property type="entry name" value="TESTICULAR SOLUBLE ADENYLYL CYCLASE"/>
    <property type="match status" value="1"/>
</dbReference>
<dbReference type="AlphaFoldDB" id="A0A5Q6S4I2"/>
<feature type="domain" description="HTH luxR-type" evidence="3">
    <location>
        <begin position="850"/>
        <end position="912"/>
    </location>
</feature>
<evidence type="ECO:0000259" key="3">
    <source>
        <dbReference type="PROSITE" id="PS50043"/>
    </source>
</evidence>
<dbReference type="InterPro" id="IPR036388">
    <property type="entry name" value="WH-like_DNA-bd_sf"/>
</dbReference>
<keyword evidence="1" id="KW-0547">Nucleotide-binding</keyword>
<organism evidence="4 5">
    <name type="scientific">Mumia zhuanghuii</name>
    <dbReference type="NCBI Taxonomy" id="2585211"/>
    <lineage>
        <taxon>Bacteria</taxon>
        <taxon>Bacillati</taxon>
        <taxon>Actinomycetota</taxon>
        <taxon>Actinomycetes</taxon>
        <taxon>Propionibacteriales</taxon>
        <taxon>Nocardioidaceae</taxon>
        <taxon>Mumia</taxon>
    </lineage>
</organism>
<dbReference type="CDD" id="cd06170">
    <property type="entry name" value="LuxR_C_like"/>
    <property type="match status" value="1"/>
</dbReference>
<dbReference type="InterPro" id="IPR041664">
    <property type="entry name" value="AAA_16"/>
</dbReference>
<dbReference type="GO" id="GO:0005524">
    <property type="term" value="F:ATP binding"/>
    <property type="evidence" value="ECO:0007669"/>
    <property type="project" value="UniProtKB-KW"/>
</dbReference>
<proteinExistence type="predicted"/>